<keyword evidence="6" id="KW-0255">Endonuclease</keyword>
<dbReference type="GO" id="GO:0043137">
    <property type="term" value="P:DNA replication, removal of RNA primer"/>
    <property type="evidence" value="ECO:0007669"/>
    <property type="project" value="TreeGrafter"/>
</dbReference>
<evidence type="ECO:0000313" key="9">
    <source>
        <dbReference type="EMBL" id="CZR53752.1"/>
    </source>
</evidence>
<keyword evidence="4" id="KW-0540">Nuclease</keyword>
<dbReference type="GO" id="GO:0046872">
    <property type="term" value="F:metal ion binding"/>
    <property type="evidence" value="ECO:0007669"/>
    <property type="project" value="UniProtKB-KW"/>
</dbReference>
<evidence type="ECO:0000256" key="1">
    <source>
        <dbReference type="ARBA" id="ARBA00000077"/>
    </source>
</evidence>
<comment type="catalytic activity">
    <reaction evidence="1">
        <text>Endonucleolytic cleavage to 5'-phosphomonoester.</text>
        <dbReference type="EC" id="3.1.26.4"/>
    </reaction>
</comment>
<feature type="domain" description="RNase H type-1" evidence="8">
    <location>
        <begin position="75"/>
        <end position="195"/>
    </location>
</feature>
<dbReference type="PANTHER" id="PTHR10642:SF26">
    <property type="entry name" value="RIBONUCLEASE H1"/>
    <property type="match status" value="1"/>
</dbReference>
<name>A0A1L7WLW4_9HELO</name>
<dbReference type="EC" id="3.1.26.4" evidence="3"/>
<dbReference type="STRING" id="576137.A0A1L7WLW4"/>
<protein>
    <recommendedName>
        <fullName evidence="3">ribonuclease H</fullName>
        <ecNumber evidence="3">3.1.26.4</ecNumber>
    </recommendedName>
</protein>
<dbReference type="Pfam" id="PF00075">
    <property type="entry name" value="RNase_H"/>
    <property type="match status" value="1"/>
</dbReference>
<dbReference type="PANTHER" id="PTHR10642">
    <property type="entry name" value="RIBONUCLEASE H1"/>
    <property type="match status" value="1"/>
</dbReference>
<dbReference type="InterPro" id="IPR002156">
    <property type="entry name" value="RNaseH_domain"/>
</dbReference>
<dbReference type="GO" id="GO:0004523">
    <property type="term" value="F:RNA-DNA hybrid ribonuclease activity"/>
    <property type="evidence" value="ECO:0007669"/>
    <property type="project" value="UniProtKB-EC"/>
</dbReference>
<reference evidence="9 10" key="1">
    <citation type="submission" date="2016-03" db="EMBL/GenBank/DDBJ databases">
        <authorList>
            <person name="Ploux O."/>
        </authorList>
    </citation>
    <scope>NUCLEOTIDE SEQUENCE [LARGE SCALE GENOMIC DNA]</scope>
    <source>
        <strain evidence="9 10">UAMH 11012</strain>
    </source>
</reference>
<keyword evidence="10" id="KW-1185">Reference proteome</keyword>
<accession>A0A1L7WLW4</accession>
<evidence type="ECO:0000256" key="2">
    <source>
        <dbReference type="ARBA" id="ARBA00005300"/>
    </source>
</evidence>
<gene>
    <name evidence="9" type="ORF">PAC_03633</name>
</gene>
<dbReference type="OrthoDB" id="245563at2759"/>
<evidence type="ECO:0000259" key="8">
    <source>
        <dbReference type="Pfam" id="PF00075"/>
    </source>
</evidence>
<dbReference type="AlphaFoldDB" id="A0A1L7WLW4"/>
<dbReference type="Proteomes" id="UP000184330">
    <property type="component" value="Unassembled WGS sequence"/>
</dbReference>
<dbReference type="EMBL" id="FJOG01000004">
    <property type="protein sequence ID" value="CZR53752.1"/>
    <property type="molecule type" value="Genomic_DNA"/>
</dbReference>
<dbReference type="Gene3D" id="3.30.420.10">
    <property type="entry name" value="Ribonuclease H-like superfamily/Ribonuclease H"/>
    <property type="match status" value="1"/>
</dbReference>
<evidence type="ECO:0000256" key="5">
    <source>
        <dbReference type="ARBA" id="ARBA00022723"/>
    </source>
</evidence>
<proteinExistence type="inferred from homology"/>
<evidence type="ECO:0000313" key="10">
    <source>
        <dbReference type="Proteomes" id="UP000184330"/>
    </source>
</evidence>
<evidence type="ECO:0000256" key="7">
    <source>
        <dbReference type="ARBA" id="ARBA00022801"/>
    </source>
</evidence>
<dbReference type="InterPro" id="IPR050092">
    <property type="entry name" value="RNase_H"/>
</dbReference>
<keyword evidence="5" id="KW-0479">Metal-binding</keyword>
<comment type="similarity">
    <text evidence="2">Belongs to the RNase H family.</text>
</comment>
<dbReference type="GO" id="GO:0003676">
    <property type="term" value="F:nucleic acid binding"/>
    <property type="evidence" value="ECO:0007669"/>
    <property type="project" value="InterPro"/>
</dbReference>
<evidence type="ECO:0000256" key="4">
    <source>
        <dbReference type="ARBA" id="ARBA00022722"/>
    </source>
</evidence>
<dbReference type="InterPro" id="IPR036397">
    <property type="entry name" value="RNaseH_sf"/>
</dbReference>
<organism evidence="9 10">
    <name type="scientific">Phialocephala subalpina</name>
    <dbReference type="NCBI Taxonomy" id="576137"/>
    <lineage>
        <taxon>Eukaryota</taxon>
        <taxon>Fungi</taxon>
        <taxon>Dikarya</taxon>
        <taxon>Ascomycota</taxon>
        <taxon>Pezizomycotina</taxon>
        <taxon>Leotiomycetes</taxon>
        <taxon>Helotiales</taxon>
        <taxon>Mollisiaceae</taxon>
        <taxon>Phialocephala</taxon>
        <taxon>Phialocephala fortinii species complex</taxon>
    </lineage>
</organism>
<sequence length="244" mass="27435">MSRHSQPEWPLPNSRIFDPSQYFLGPPERIKTLEQPSDIKHHILSYDVGNGVTHLAFNNLKAKKRADRTLRVDRETVVVAVDGIAREEEDGEERAGYGVYFGKDSDINLGAAVSEEHPQTKEAALLLGAVEALQSSLEHFSPVPEFIRKRDGQVEMKKVVIVTDSPYLVKCMADWVWVWQSNGYQNSKGEWVSNHLEIAGLANVCLDIERNGIEVRFWLVEKGGVGDARRLAEKVLDDGKERNG</sequence>
<dbReference type="InterPro" id="IPR012337">
    <property type="entry name" value="RNaseH-like_sf"/>
</dbReference>
<keyword evidence="7" id="KW-0378">Hydrolase</keyword>
<evidence type="ECO:0000256" key="3">
    <source>
        <dbReference type="ARBA" id="ARBA00012180"/>
    </source>
</evidence>
<evidence type="ECO:0000256" key="6">
    <source>
        <dbReference type="ARBA" id="ARBA00022759"/>
    </source>
</evidence>
<dbReference type="SUPFAM" id="SSF53098">
    <property type="entry name" value="Ribonuclease H-like"/>
    <property type="match status" value="1"/>
</dbReference>